<dbReference type="Proteomes" id="UP001249020">
    <property type="component" value="Unassembled WGS sequence"/>
</dbReference>
<feature type="transmembrane region" description="Helical" evidence="1">
    <location>
        <begin position="41"/>
        <end position="60"/>
    </location>
</feature>
<dbReference type="AlphaFoldDB" id="A0AAW8R627"/>
<evidence type="ECO:0000313" key="2">
    <source>
        <dbReference type="EMBL" id="MDT0583882.1"/>
    </source>
</evidence>
<name>A0AAW8R627_9ALTE</name>
<organism evidence="2 3">
    <name type="scientific">Brumicola blandensis</name>
    <dbReference type="NCBI Taxonomy" id="3075611"/>
    <lineage>
        <taxon>Bacteria</taxon>
        <taxon>Pseudomonadati</taxon>
        <taxon>Pseudomonadota</taxon>
        <taxon>Gammaproteobacteria</taxon>
        <taxon>Alteromonadales</taxon>
        <taxon>Alteromonadaceae</taxon>
        <taxon>Brumicola</taxon>
    </lineage>
</organism>
<dbReference type="RefSeq" id="WP_311362640.1">
    <property type="nucleotide sequence ID" value="NZ_JAVRIE010000006.1"/>
</dbReference>
<evidence type="ECO:0008006" key="4">
    <source>
        <dbReference type="Google" id="ProtNLM"/>
    </source>
</evidence>
<gene>
    <name evidence="2" type="ORF">RM544_15125</name>
</gene>
<sequence>MSFKVKPRLHLLTYYTLLPNFAFAIALLILSQFGLSDSFKYGAFFSIALGSFCLAIISLFKGLLSEIEFTDGHVIYVTEFGGLADVDLSKLVAEKSTITKSALVLVDANGNKANIQLNLYFAADVEKVLTYILDHIED</sequence>
<keyword evidence="3" id="KW-1185">Reference proteome</keyword>
<protein>
    <recommendedName>
        <fullName evidence="4">Photosystem I assembly protein Ycf4</fullName>
    </recommendedName>
</protein>
<proteinExistence type="predicted"/>
<comment type="caution">
    <text evidence="2">The sequence shown here is derived from an EMBL/GenBank/DDBJ whole genome shotgun (WGS) entry which is preliminary data.</text>
</comment>
<reference evidence="2 3" key="1">
    <citation type="submission" date="2023-09" db="EMBL/GenBank/DDBJ databases">
        <authorList>
            <person name="Rey-Velasco X."/>
        </authorList>
    </citation>
    <scope>NUCLEOTIDE SEQUENCE [LARGE SCALE GENOMIC DNA]</scope>
    <source>
        <strain evidence="2 3">W409</strain>
    </source>
</reference>
<accession>A0AAW8R627</accession>
<feature type="transmembrane region" description="Helical" evidence="1">
    <location>
        <begin position="12"/>
        <end position="35"/>
    </location>
</feature>
<keyword evidence="1" id="KW-1133">Transmembrane helix</keyword>
<keyword evidence="1" id="KW-0812">Transmembrane</keyword>
<dbReference type="EMBL" id="JAVRIE010000006">
    <property type="protein sequence ID" value="MDT0583882.1"/>
    <property type="molecule type" value="Genomic_DNA"/>
</dbReference>
<evidence type="ECO:0000256" key="1">
    <source>
        <dbReference type="SAM" id="Phobius"/>
    </source>
</evidence>
<evidence type="ECO:0000313" key="3">
    <source>
        <dbReference type="Proteomes" id="UP001249020"/>
    </source>
</evidence>
<keyword evidence="1" id="KW-0472">Membrane</keyword>